<dbReference type="PANTHER" id="PTHR48169">
    <property type="entry name" value="DED DOMAIN-CONTAINING PROTEIN"/>
    <property type="match status" value="1"/>
</dbReference>
<evidence type="ECO:0000313" key="4">
    <source>
        <dbReference type="EMBL" id="GIY65855.1"/>
    </source>
</evidence>
<dbReference type="PRINTS" id="PR00376">
    <property type="entry name" value="IL1BCENZYME"/>
</dbReference>
<evidence type="ECO:0000313" key="5">
    <source>
        <dbReference type="Proteomes" id="UP001054945"/>
    </source>
</evidence>
<dbReference type="InterPro" id="IPR029030">
    <property type="entry name" value="Caspase-like_dom_sf"/>
</dbReference>
<dbReference type="Proteomes" id="UP001054945">
    <property type="component" value="Unassembled WGS sequence"/>
</dbReference>
<dbReference type="InterPro" id="IPR001309">
    <property type="entry name" value="Pept_C14_p20"/>
</dbReference>
<comment type="caution">
    <text evidence="4">The sequence shown here is derived from an EMBL/GenBank/DDBJ whole genome shotgun (WGS) entry which is preliminary data.</text>
</comment>
<organism evidence="4 5">
    <name type="scientific">Caerostris extrusa</name>
    <name type="common">Bark spider</name>
    <name type="synonym">Caerostris bankana</name>
    <dbReference type="NCBI Taxonomy" id="172846"/>
    <lineage>
        <taxon>Eukaryota</taxon>
        <taxon>Metazoa</taxon>
        <taxon>Ecdysozoa</taxon>
        <taxon>Arthropoda</taxon>
        <taxon>Chelicerata</taxon>
        <taxon>Arachnida</taxon>
        <taxon>Araneae</taxon>
        <taxon>Araneomorphae</taxon>
        <taxon>Entelegynae</taxon>
        <taxon>Araneoidea</taxon>
        <taxon>Araneidae</taxon>
        <taxon>Caerostris</taxon>
    </lineage>
</organism>
<sequence length="270" mass="31211">MDVCEWFGSESCDKTTTASAFFAGEKEALSIGPRTSRIRRWMPHGVNRDFFQFSFSGAGILKNRERSCHKLLEIKMDFEYFDEVDPGIHEQLNENFNVRAVSGDSIVAVNEFNVISQASDPHLQEAKIGECHIFNYQKFDFQKSREGSENDAERLKHDFTELNFNVHCHSDLLESETMEILKEVSEKDHSNIKYFICCFLTHVNIPIRKTQNFYYPGMPGSNFEKGIQIESTDCALTEETENYLDFLVVNSTYLGTYSIKCPYKGIFFFH</sequence>
<reference evidence="4 5" key="1">
    <citation type="submission" date="2021-06" db="EMBL/GenBank/DDBJ databases">
        <title>Caerostris extrusa draft genome.</title>
        <authorList>
            <person name="Kono N."/>
            <person name="Arakawa K."/>
        </authorList>
    </citation>
    <scope>NUCLEOTIDE SEQUENCE [LARGE SCALE GENOMIC DNA]</scope>
</reference>
<evidence type="ECO:0000256" key="1">
    <source>
        <dbReference type="ARBA" id="ARBA00010134"/>
    </source>
</evidence>
<dbReference type="Gene3D" id="3.40.50.1460">
    <property type="match status" value="1"/>
</dbReference>
<dbReference type="GO" id="GO:0006915">
    <property type="term" value="P:apoptotic process"/>
    <property type="evidence" value="ECO:0007669"/>
    <property type="project" value="UniProtKB-KW"/>
</dbReference>
<dbReference type="PANTHER" id="PTHR48169:SF1">
    <property type="entry name" value="ASTROCYTIC PHOSPHOPROTEIN PEA-15"/>
    <property type="match status" value="1"/>
</dbReference>
<dbReference type="InterPro" id="IPR015917">
    <property type="entry name" value="Pept_C14A"/>
</dbReference>
<dbReference type="PROSITE" id="PS50208">
    <property type="entry name" value="CASPASE_P20"/>
    <property type="match status" value="1"/>
</dbReference>
<dbReference type="GO" id="GO:0043067">
    <property type="term" value="P:regulation of programmed cell death"/>
    <property type="evidence" value="ECO:0007669"/>
    <property type="project" value="UniProtKB-ARBA"/>
</dbReference>
<evidence type="ECO:0000256" key="2">
    <source>
        <dbReference type="ARBA" id="ARBA00022703"/>
    </source>
</evidence>
<dbReference type="GO" id="GO:0005737">
    <property type="term" value="C:cytoplasm"/>
    <property type="evidence" value="ECO:0007669"/>
    <property type="project" value="UniProtKB-ARBA"/>
</dbReference>
<proteinExistence type="inferred from homology"/>
<protein>
    <submittedName>
        <fullName evidence="4">Caspase-7</fullName>
    </submittedName>
</protein>
<name>A0AAV4V7B3_CAEEX</name>
<dbReference type="AlphaFoldDB" id="A0AAV4V7B3"/>
<dbReference type="InterPro" id="IPR011600">
    <property type="entry name" value="Pept_C14_caspase"/>
</dbReference>
<feature type="domain" description="Caspase family p20" evidence="3">
    <location>
        <begin position="127"/>
        <end position="202"/>
    </location>
</feature>
<dbReference type="SUPFAM" id="SSF52129">
    <property type="entry name" value="Caspase-like"/>
    <property type="match status" value="1"/>
</dbReference>
<dbReference type="GO" id="GO:0004197">
    <property type="term" value="F:cysteine-type endopeptidase activity"/>
    <property type="evidence" value="ECO:0007669"/>
    <property type="project" value="InterPro"/>
</dbReference>
<keyword evidence="2" id="KW-0053">Apoptosis</keyword>
<gene>
    <name evidence="4" type="primary">Casp7_0</name>
    <name evidence="4" type="ORF">CEXT_428041</name>
</gene>
<comment type="similarity">
    <text evidence="1">Belongs to the peptidase C14A family.</text>
</comment>
<dbReference type="GO" id="GO:0006508">
    <property type="term" value="P:proteolysis"/>
    <property type="evidence" value="ECO:0007669"/>
    <property type="project" value="InterPro"/>
</dbReference>
<dbReference type="Pfam" id="PF00656">
    <property type="entry name" value="Peptidase_C14"/>
    <property type="match status" value="1"/>
</dbReference>
<accession>A0AAV4V7B3</accession>
<dbReference type="EMBL" id="BPLR01014038">
    <property type="protein sequence ID" value="GIY65855.1"/>
    <property type="molecule type" value="Genomic_DNA"/>
</dbReference>
<evidence type="ECO:0000259" key="3">
    <source>
        <dbReference type="PROSITE" id="PS50208"/>
    </source>
</evidence>
<keyword evidence="5" id="KW-1185">Reference proteome</keyword>